<proteinExistence type="predicted"/>
<dbReference type="AlphaFoldDB" id="I2GKZ2"/>
<protein>
    <submittedName>
        <fullName evidence="1">Uncharacterized protein</fullName>
    </submittedName>
</protein>
<sequence length="44" mass="5067">MGCSPMPDKNWFGEAISKQFAIVARFYAEAGFFMEFISKLKCRL</sequence>
<dbReference type="STRING" id="1185876.BN8_03750"/>
<comment type="caution">
    <text evidence="1">The sequence shown here is derived from an EMBL/GenBank/DDBJ whole genome shotgun (WGS) entry which is preliminary data.</text>
</comment>
<gene>
    <name evidence="1" type="ORF">BN8_03750</name>
</gene>
<evidence type="ECO:0000313" key="1">
    <source>
        <dbReference type="EMBL" id="CCH54568.1"/>
    </source>
</evidence>
<name>I2GKZ2_9BACT</name>
<organism evidence="1 2">
    <name type="scientific">Fibrisoma limi BUZ 3</name>
    <dbReference type="NCBI Taxonomy" id="1185876"/>
    <lineage>
        <taxon>Bacteria</taxon>
        <taxon>Pseudomonadati</taxon>
        <taxon>Bacteroidota</taxon>
        <taxon>Cytophagia</taxon>
        <taxon>Cytophagales</taxon>
        <taxon>Spirosomataceae</taxon>
        <taxon>Fibrisoma</taxon>
    </lineage>
</organism>
<dbReference type="Proteomes" id="UP000009309">
    <property type="component" value="Unassembled WGS sequence"/>
</dbReference>
<evidence type="ECO:0000313" key="2">
    <source>
        <dbReference type="Proteomes" id="UP000009309"/>
    </source>
</evidence>
<reference evidence="1 2" key="1">
    <citation type="journal article" date="2012" name="J. Bacteriol.">
        <title>Genome Sequence of the Filamentous Bacterium Fibrisoma limi BUZ 3T.</title>
        <authorList>
            <person name="Filippini M."/>
            <person name="Qi W."/>
            <person name="Jaenicke S."/>
            <person name="Goesmann A."/>
            <person name="Smits T.H."/>
            <person name="Bagheri H.C."/>
        </authorList>
    </citation>
    <scope>NUCLEOTIDE SEQUENCE [LARGE SCALE GENOMIC DNA]</scope>
    <source>
        <strain evidence="2">BUZ 3T</strain>
    </source>
</reference>
<accession>I2GKZ2</accession>
<dbReference type="EMBL" id="CAIT01000007">
    <property type="protein sequence ID" value="CCH54568.1"/>
    <property type="molecule type" value="Genomic_DNA"/>
</dbReference>
<keyword evidence="2" id="KW-1185">Reference proteome</keyword>